<comment type="caution">
    <text evidence="1">The sequence shown here is derived from an EMBL/GenBank/DDBJ whole genome shotgun (WGS) entry which is preliminary data.</text>
</comment>
<organism evidence="1 2">
    <name type="scientific">Pelomonas cellulosilytica</name>
    <dbReference type="NCBI Taxonomy" id="2906762"/>
    <lineage>
        <taxon>Bacteria</taxon>
        <taxon>Pseudomonadati</taxon>
        <taxon>Pseudomonadota</taxon>
        <taxon>Betaproteobacteria</taxon>
        <taxon>Burkholderiales</taxon>
        <taxon>Sphaerotilaceae</taxon>
        <taxon>Roseateles</taxon>
    </lineage>
</organism>
<evidence type="ECO:0000313" key="1">
    <source>
        <dbReference type="EMBL" id="MCE4554724.1"/>
    </source>
</evidence>
<gene>
    <name evidence="1" type="ORF">LXT13_09770</name>
</gene>
<reference evidence="1 2" key="1">
    <citation type="submission" date="2021-12" db="EMBL/GenBank/DDBJ databases">
        <title>Genome seq of P8.</title>
        <authorList>
            <person name="Seo T."/>
        </authorList>
    </citation>
    <scope>NUCLEOTIDE SEQUENCE [LARGE SCALE GENOMIC DNA]</scope>
    <source>
        <strain evidence="1 2">P8</strain>
    </source>
</reference>
<protein>
    <submittedName>
        <fullName evidence="1">Uncharacterized protein</fullName>
    </submittedName>
</protein>
<sequence length="65" mass="7110">MHMPLAALAPASVLQLRDTLRRVTALYAPADNARDKTAFLTGVEVTDSSWGEWERATAADQPRQA</sequence>
<keyword evidence="2" id="KW-1185">Reference proteome</keyword>
<evidence type="ECO:0000313" key="2">
    <source>
        <dbReference type="Proteomes" id="UP001200741"/>
    </source>
</evidence>
<name>A0ABS8XPN4_9BURK</name>
<dbReference type="Proteomes" id="UP001200741">
    <property type="component" value="Unassembled WGS sequence"/>
</dbReference>
<accession>A0ABS8XPN4</accession>
<proteinExistence type="predicted"/>
<dbReference type="EMBL" id="JAJTWU010000003">
    <property type="protein sequence ID" value="MCE4554724.1"/>
    <property type="molecule type" value="Genomic_DNA"/>
</dbReference>
<dbReference type="RefSeq" id="WP_233371734.1">
    <property type="nucleotide sequence ID" value="NZ_JAJTWU010000003.1"/>
</dbReference>